<keyword evidence="2" id="KW-1003">Cell membrane</keyword>
<dbReference type="PANTHER" id="PTHR34187">
    <property type="entry name" value="FGR18P"/>
    <property type="match status" value="1"/>
</dbReference>
<evidence type="ECO:0000256" key="1">
    <source>
        <dbReference type="ARBA" id="ARBA00004651"/>
    </source>
</evidence>
<keyword evidence="3 6" id="KW-0812">Transmembrane</keyword>
<accession>A0ABW2PJJ6</accession>
<evidence type="ECO:0000259" key="7">
    <source>
        <dbReference type="Pfam" id="PF02656"/>
    </source>
</evidence>
<keyword evidence="4 6" id="KW-1133">Transmembrane helix</keyword>
<evidence type="ECO:0000256" key="4">
    <source>
        <dbReference type="ARBA" id="ARBA00022989"/>
    </source>
</evidence>
<dbReference type="EMBL" id="JBHTCE010000001">
    <property type="protein sequence ID" value="MFC7388672.1"/>
    <property type="molecule type" value="Genomic_DNA"/>
</dbReference>
<protein>
    <submittedName>
        <fullName evidence="8">YidH family protein</fullName>
    </submittedName>
</protein>
<name>A0ABW2PJJ6_9BACL</name>
<dbReference type="InterPro" id="IPR003807">
    <property type="entry name" value="DUF202"/>
</dbReference>
<dbReference type="RefSeq" id="WP_034770829.1">
    <property type="nucleotide sequence ID" value="NZ_JANIEL010000003.1"/>
</dbReference>
<dbReference type="Pfam" id="PF02656">
    <property type="entry name" value="DUF202"/>
    <property type="match status" value="1"/>
</dbReference>
<feature type="transmembrane region" description="Helical" evidence="6">
    <location>
        <begin position="99"/>
        <end position="122"/>
    </location>
</feature>
<evidence type="ECO:0000313" key="9">
    <source>
        <dbReference type="Proteomes" id="UP001596439"/>
    </source>
</evidence>
<keyword evidence="5 6" id="KW-0472">Membrane</keyword>
<evidence type="ECO:0000256" key="3">
    <source>
        <dbReference type="ARBA" id="ARBA00022692"/>
    </source>
</evidence>
<dbReference type="InterPro" id="IPR052053">
    <property type="entry name" value="IM_YidH-like"/>
</dbReference>
<dbReference type="PANTHER" id="PTHR34187:SF2">
    <property type="entry name" value="DUF202 DOMAIN-CONTAINING PROTEIN"/>
    <property type="match status" value="1"/>
</dbReference>
<feature type="domain" description="DUF202" evidence="7">
    <location>
        <begin position="16"/>
        <end position="87"/>
    </location>
</feature>
<evidence type="ECO:0000256" key="5">
    <source>
        <dbReference type="ARBA" id="ARBA00023136"/>
    </source>
</evidence>
<sequence>MKLEVEKTIDSQYIQQHLANERTFLAWIRTAITVIGIGFLVTNFHYYRSENLSGAEHQLISAIGMLSILFGISTILVGTRSYLKKVHTINTQQFKSAKMSLIALAIGMVFIFSLILVVSYFLF</sequence>
<reference evidence="9" key="1">
    <citation type="journal article" date="2019" name="Int. J. Syst. Evol. Microbiol.">
        <title>The Global Catalogue of Microorganisms (GCM) 10K type strain sequencing project: providing services to taxonomists for standard genome sequencing and annotation.</title>
        <authorList>
            <consortium name="The Broad Institute Genomics Platform"/>
            <consortium name="The Broad Institute Genome Sequencing Center for Infectious Disease"/>
            <person name="Wu L."/>
            <person name="Ma J."/>
        </authorList>
    </citation>
    <scope>NUCLEOTIDE SEQUENCE [LARGE SCALE GENOMIC DNA]</scope>
    <source>
        <strain evidence="9">CCUG 55590</strain>
    </source>
</reference>
<organism evidence="8 9">
    <name type="scientific">Exiguobacterium aestuarii</name>
    <dbReference type="NCBI Taxonomy" id="273527"/>
    <lineage>
        <taxon>Bacteria</taxon>
        <taxon>Bacillati</taxon>
        <taxon>Bacillota</taxon>
        <taxon>Bacilli</taxon>
        <taxon>Bacillales</taxon>
        <taxon>Bacillales Family XII. Incertae Sedis</taxon>
        <taxon>Exiguobacterium</taxon>
    </lineage>
</organism>
<comment type="subcellular location">
    <subcellularLocation>
        <location evidence="1">Cell membrane</location>
        <topology evidence="1">Multi-pass membrane protein</topology>
    </subcellularLocation>
</comment>
<gene>
    <name evidence="8" type="ORF">ACFQO8_00875</name>
</gene>
<dbReference type="Proteomes" id="UP001596439">
    <property type="component" value="Unassembled WGS sequence"/>
</dbReference>
<feature type="transmembrane region" description="Helical" evidence="6">
    <location>
        <begin position="59"/>
        <end position="78"/>
    </location>
</feature>
<proteinExistence type="predicted"/>
<evidence type="ECO:0000313" key="8">
    <source>
        <dbReference type="EMBL" id="MFC7388672.1"/>
    </source>
</evidence>
<comment type="caution">
    <text evidence="8">The sequence shown here is derived from an EMBL/GenBank/DDBJ whole genome shotgun (WGS) entry which is preliminary data.</text>
</comment>
<feature type="transmembrane region" description="Helical" evidence="6">
    <location>
        <begin position="24"/>
        <end position="47"/>
    </location>
</feature>
<evidence type="ECO:0000256" key="2">
    <source>
        <dbReference type="ARBA" id="ARBA00022475"/>
    </source>
</evidence>
<evidence type="ECO:0000256" key="6">
    <source>
        <dbReference type="SAM" id="Phobius"/>
    </source>
</evidence>
<keyword evidence="9" id="KW-1185">Reference proteome</keyword>